<comment type="caution">
    <text evidence="3">The sequence shown here is derived from an EMBL/GenBank/DDBJ whole genome shotgun (WGS) entry which is preliminary data.</text>
</comment>
<dbReference type="InterPro" id="IPR040170">
    <property type="entry name" value="Cytosol_ACT"/>
</dbReference>
<dbReference type="GO" id="GO:0052816">
    <property type="term" value="F:long-chain fatty acyl-CoA hydrolase activity"/>
    <property type="evidence" value="ECO:0007669"/>
    <property type="project" value="TreeGrafter"/>
</dbReference>
<accession>A0A832ZWV9</accession>
<dbReference type="EMBL" id="DQVM01000137">
    <property type="protein sequence ID" value="HIQ30309.1"/>
    <property type="molecule type" value="Genomic_DNA"/>
</dbReference>
<dbReference type="GO" id="GO:0009062">
    <property type="term" value="P:fatty acid catabolic process"/>
    <property type="evidence" value="ECO:0007669"/>
    <property type="project" value="TreeGrafter"/>
</dbReference>
<dbReference type="Gene3D" id="3.10.129.10">
    <property type="entry name" value="Hotdog Thioesterase"/>
    <property type="match status" value="2"/>
</dbReference>
<reference evidence="3" key="1">
    <citation type="journal article" date="2020" name="ISME J.">
        <title>Gammaproteobacteria mediating utilization of methyl-, sulfur- and petroleum organic compounds in deep ocean hydrothermal plumes.</title>
        <authorList>
            <person name="Zhou Z."/>
            <person name="Liu Y."/>
            <person name="Pan J."/>
            <person name="Cron B.R."/>
            <person name="Toner B.M."/>
            <person name="Anantharaman K."/>
            <person name="Breier J.A."/>
            <person name="Dick G.J."/>
            <person name="Li M."/>
        </authorList>
    </citation>
    <scope>NUCLEOTIDE SEQUENCE</scope>
    <source>
        <strain evidence="3">SZUA-1515</strain>
    </source>
</reference>
<organism evidence="3 4">
    <name type="scientific">Caldiarchaeum subterraneum</name>
    <dbReference type="NCBI Taxonomy" id="311458"/>
    <lineage>
        <taxon>Archaea</taxon>
        <taxon>Nitrososphaerota</taxon>
        <taxon>Candidatus Caldarchaeales</taxon>
        <taxon>Candidatus Caldarchaeaceae</taxon>
        <taxon>Candidatus Caldarchaeum</taxon>
    </lineage>
</organism>
<gene>
    <name evidence="3" type="ORF">EYH45_07070</name>
</gene>
<dbReference type="Pfam" id="PF03061">
    <property type="entry name" value="4HBT"/>
    <property type="match status" value="2"/>
</dbReference>
<dbReference type="InterPro" id="IPR033120">
    <property type="entry name" value="HOTDOG_ACOT"/>
</dbReference>
<name>A0A832ZWV9_CALS0</name>
<dbReference type="PANTHER" id="PTHR11049">
    <property type="entry name" value="ACYL COENZYME A THIOESTER HYDROLASE"/>
    <property type="match status" value="1"/>
</dbReference>
<feature type="domain" description="HotDog ACOT-type" evidence="2">
    <location>
        <begin position="8"/>
        <end position="120"/>
    </location>
</feature>
<dbReference type="SUPFAM" id="SSF54637">
    <property type="entry name" value="Thioesterase/thiol ester dehydrase-isomerase"/>
    <property type="match status" value="2"/>
</dbReference>
<dbReference type="GO" id="GO:0006637">
    <property type="term" value="P:acyl-CoA metabolic process"/>
    <property type="evidence" value="ECO:0007669"/>
    <property type="project" value="TreeGrafter"/>
</dbReference>
<evidence type="ECO:0000313" key="4">
    <source>
        <dbReference type="Proteomes" id="UP000608579"/>
    </source>
</evidence>
<evidence type="ECO:0000313" key="3">
    <source>
        <dbReference type="EMBL" id="HIQ30309.1"/>
    </source>
</evidence>
<proteinExistence type="predicted"/>
<dbReference type="AlphaFoldDB" id="A0A832ZWV9"/>
<keyword evidence="1" id="KW-0378">Hydrolase</keyword>
<protein>
    <submittedName>
        <fullName evidence="3">Acyl-CoA thioesterase</fullName>
    </submittedName>
</protein>
<dbReference type="Proteomes" id="UP000608579">
    <property type="component" value="Unassembled WGS sequence"/>
</dbReference>
<evidence type="ECO:0000259" key="2">
    <source>
        <dbReference type="PROSITE" id="PS51770"/>
    </source>
</evidence>
<dbReference type="InterPro" id="IPR029069">
    <property type="entry name" value="HotDog_dom_sf"/>
</dbReference>
<feature type="domain" description="HotDog ACOT-type" evidence="2">
    <location>
        <begin position="170"/>
        <end position="282"/>
    </location>
</feature>
<sequence length="332" mass="37497">MGSWIGIRDTLVDSLYVVMPQNSNALGILHGGVIMSWLVSTATMAAARLSRSAVTLGALDNISFTSPVRIGDVVYLRAWVEYVGRSSMEVGLDAYAENTVKGERRLTTTSHMVFIAVDERGEPKDVQTKVKPVGINEEKIYRAAESRREARKEELEERRKEKPVEFGGEFKWRLNTSRIVLEDDALYGRYMFGGKLLILMDELAGTLASKYCRDNVVTAAVDRLFLVNPILVGDILHLDCVVAYVGRTSIDIGVKAIAENPYSGRKRYVTTAFFTMVRVNKEGKPVNVPPYNPTNEAERRLWALREERRRKIRELSSEMQEHVERHSKLAEV</sequence>
<dbReference type="PROSITE" id="PS51770">
    <property type="entry name" value="HOTDOG_ACOT"/>
    <property type="match status" value="2"/>
</dbReference>
<dbReference type="CDD" id="cd03442">
    <property type="entry name" value="BFIT_BACH"/>
    <property type="match status" value="2"/>
</dbReference>
<dbReference type="GO" id="GO:0005829">
    <property type="term" value="C:cytosol"/>
    <property type="evidence" value="ECO:0007669"/>
    <property type="project" value="TreeGrafter"/>
</dbReference>
<evidence type="ECO:0000256" key="1">
    <source>
        <dbReference type="ARBA" id="ARBA00022801"/>
    </source>
</evidence>
<dbReference type="InterPro" id="IPR006683">
    <property type="entry name" value="Thioestr_dom"/>
</dbReference>
<dbReference type="PANTHER" id="PTHR11049:SF24">
    <property type="entry name" value="CYTOSOLIC ACYL COENZYME A THIOESTER HYDROLASE"/>
    <property type="match status" value="1"/>
</dbReference>